<dbReference type="OrthoDB" id="6077660at2759"/>
<name>A0A2T7PRG6_POMCA</name>
<protein>
    <recommendedName>
        <fullName evidence="4">Fibrinogen C-terminal domain-containing protein</fullName>
    </recommendedName>
</protein>
<evidence type="ECO:0000313" key="3">
    <source>
        <dbReference type="Proteomes" id="UP000245119"/>
    </source>
</evidence>
<accession>A0A2T7PRG6</accession>
<organism evidence="2 3">
    <name type="scientific">Pomacea canaliculata</name>
    <name type="common">Golden apple snail</name>
    <dbReference type="NCBI Taxonomy" id="400727"/>
    <lineage>
        <taxon>Eukaryota</taxon>
        <taxon>Metazoa</taxon>
        <taxon>Spiralia</taxon>
        <taxon>Lophotrochozoa</taxon>
        <taxon>Mollusca</taxon>
        <taxon>Gastropoda</taxon>
        <taxon>Caenogastropoda</taxon>
        <taxon>Architaenioglossa</taxon>
        <taxon>Ampullarioidea</taxon>
        <taxon>Ampullariidae</taxon>
        <taxon>Pomacea</taxon>
    </lineage>
</organism>
<reference evidence="2 3" key="1">
    <citation type="submission" date="2018-04" db="EMBL/GenBank/DDBJ databases">
        <title>The genome of golden apple snail Pomacea canaliculata provides insight into stress tolerance and invasive adaptation.</title>
        <authorList>
            <person name="Liu C."/>
            <person name="Liu B."/>
            <person name="Ren Y."/>
            <person name="Zhang Y."/>
            <person name="Wang H."/>
            <person name="Li S."/>
            <person name="Jiang F."/>
            <person name="Yin L."/>
            <person name="Zhang G."/>
            <person name="Qian W."/>
            <person name="Fan W."/>
        </authorList>
    </citation>
    <scope>NUCLEOTIDE SEQUENCE [LARGE SCALE GENOMIC DNA]</scope>
    <source>
        <strain evidence="2">SZHN2017</strain>
        <tissue evidence="2">Muscle</tissue>
    </source>
</reference>
<keyword evidence="1" id="KW-0732">Signal</keyword>
<evidence type="ECO:0008006" key="4">
    <source>
        <dbReference type="Google" id="ProtNLM"/>
    </source>
</evidence>
<sequence length="462" mass="50631">MLYAILSALVVYLLTPGVGAAEDTTSSAAKAVAQLKIQVDQLQSQLNEFKKRGNGCCSQGLDKIFSYVTCSSFLSHLPEQVKLVVYKGGQAKQYATFNGAGTNFYNWMTPARLVESSWTDLKSSSTNFFSPAGDGGLRRRFFINHVYPGCDGDAGWLVVKDENDVCSWGNPTGVKYPLILFSPSSTLVHCGSRRLTGRVGEDYRGHQPERRVSVVSYPGGVQDVVGYPGLLMCCNPRLKMLYAITSALVVYLLTPGCCSQEFYQENGFILAFRLVAGIGDKGYDAFINENRDDDVALCQGRDPVRVPFELHYVQPALPELHLQSLVPSSNRNRGQAKQYALFNGTGSTYSNWMTAARLIESSWTDLKSSTTNFFSITGDEGLRRRFLINHAYPGCLNDNGWLLVKDGTDTCAYGNPTGVKYPLILFSPLSTLVTYTSAADRADSLAVWVKVTGVTNLNAGCQ</sequence>
<keyword evidence="3" id="KW-1185">Reference proteome</keyword>
<feature type="chain" id="PRO_5015594753" description="Fibrinogen C-terminal domain-containing protein" evidence="1">
    <location>
        <begin position="21"/>
        <end position="462"/>
    </location>
</feature>
<proteinExistence type="predicted"/>
<dbReference type="EMBL" id="PZQS01000002">
    <property type="protein sequence ID" value="PVD35967.1"/>
    <property type="molecule type" value="Genomic_DNA"/>
</dbReference>
<evidence type="ECO:0000256" key="1">
    <source>
        <dbReference type="SAM" id="SignalP"/>
    </source>
</evidence>
<feature type="signal peptide" evidence="1">
    <location>
        <begin position="1"/>
        <end position="20"/>
    </location>
</feature>
<dbReference type="AlphaFoldDB" id="A0A2T7PRG6"/>
<gene>
    <name evidence="2" type="ORF">C0Q70_02936</name>
</gene>
<comment type="caution">
    <text evidence="2">The sequence shown here is derived from an EMBL/GenBank/DDBJ whole genome shotgun (WGS) entry which is preliminary data.</text>
</comment>
<evidence type="ECO:0000313" key="2">
    <source>
        <dbReference type="EMBL" id="PVD35967.1"/>
    </source>
</evidence>
<dbReference type="Proteomes" id="UP000245119">
    <property type="component" value="Linkage Group LG2"/>
</dbReference>